<dbReference type="PANTHER" id="PTHR43214:SF43">
    <property type="entry name" value="TWO-COMPONENT RESPONSE REGULATOR"/>
    <property type="match status" value="1"/>
</dbReference>
<evidence type="ECO:0000256" key="2">
    <source>
        <dbReference type="ARBA" id="ARBA00023125"/>
    </source>
</evidence>
<dbReference type="CDD" id="cd06170">
    <property type="entry name" value="LuxR_C_like"/>
    <property type="match status" value="1"/>
</dbReference>
<dbReference type="Proteomes" id="UP000259030">
    <property type="component" value="Plasmid pDFI1"/>
</dbReference>
<dbReference type="SMART" id="SM00448">
    <property type="entry name" value="REC"/>
    <property type="match status" value="1"/>
</dbReference>
<dbReference type="Pfam" id="PF00072">
    <property type="entry name" value="Response_reg"/>
    <property type="match status" value="1"/>
</dbReference>
<dbReference type="CDD" id="cd17535">
    <property type="entry name" value="REC_NarL-like"/>
    <property type="match status" value="1"/>
</dbReference>
<dbReference type="AlphaFoldDB" id="A0A221T0F1"/>
<dbReference type="PROSITE" id="PS50043">
    <property type="entry name" value="HTH_LUXR_2"/>
    <property type="match status" value="1"/>
</dbReference>
<evidence type="ECO:0000313" key="6">
    <source>
        <dbReference type="EMBL" id="ASN82340.1"/>
    </source>
</evidence>
<dbReference type="InterPro" id="IPR001789">
    <property type="entry name" value="Sig_transdc_resp-reg_receiver"/>
</dbReference>
<sequence>MPEPTETTSAAPVRILLVEDHAFTRDGLRATLNLETDLRVTAEARSGEEALERVGESAVDVAIIDIGLPGMDGIQTAAELKRRHPATRIVMLTAHDLREEVLASLASGADAYCLKSASPDLLLLAVRAAAAGSAYLDPQVAHHVLSGVRAPAGKAPLTAREMEVLRLMADGLPNRDIAAALEVSVSTVKLHVQEILVKLKAADRTQAAVKALRVGWLD</sequence>
<gene>
    <name evidence="6" type="ORF">DFI_14210</name>
</gene>
<dbReference type="GO" id="GO:0006355">
    <property type="term" value="P:regulation of DNA-templated transcription"/>
    <property type="evidence" value="ECO:0007669"/>
    <property type="project" value="InterPro"/>
</dbReference>
<dbReference type="Gene3D" id="3.40.50.2300">
    <property type="match status" value="1"/>
</dbReference>
<dbReference type="Pfam" id="PF00196">
    <property type="entry name" value="GerE"/>
    <property type="match status" value="1"/>
</dbReference>
<dbReference type="SMART" id="SM00421">
    <property type="entry name" value="HTH_LUXR"/>
    <property type="match status" value="1"/>
</dbReference>
<dbReference type="GO" id="GO:0003677">
    <property type="term" value="F:DNA binding"/>
    <property type="evidence" value="ECO:0007669"/>
    <property type="project" value="UniProtKB-KW"/>
</dbReference>
<dbReference type="KEGG" id="dfc:DFI_14210"/>
<evidence type="ECO:0000259" key="4">
    <source>
        <dbReference type="PROSITE" id="PS50043"/>
    </source>
</evidence>
<feature type="modified residue" description="4-aspartylphosphate" evidence="3">
    <location>
        <position position="65"/>
    </location>
</feature>
<keyword evidence="2 6" id="KW-0238">DNA-binding</keyword>
<dbReference type="SUPFAM" id="SSF52172">
    <property type="entry name" value="CheY-like"/>
    <property type="match status" value="1"/>
</dbReference>
<dbReference type="RefSeq" id="WP_027463638.1">
    <property type="nucleotide sequence ID" value="NZ_CP021082.1"/>
</dbReference>
<keyword evidence="6" id="KW-0614">Plasmid</keyword>
<dbReference type="SUPFAM" id="SSF46894">
    <property type="entry name" value="C-terminal effector domain of the bipartite response regulators"/>
    <property type="match status" value="1"/>
</dbReference>
<dbReference type="InterPro" id="IPR039420">
    <property type="entry name" value="WalR-like"/>
</dbReference>
<keyword evidence="7" id="KW-1185">Reference proteome</keyword>
<dbReference type="InterPro" id="IPR016032">
    <property type="entry name" value="Sig_transdc_resp-reg_C-effctor"/>
</dbReference>
<feature type="domain" description="Response regulatory" evidence="5">
    <location>
        <begin position="14"/>
        <end position="130"/>
    </location>
</feature>
<dbReference type="GO" id="GO:0000160">
    <property type="term" value="P:phosphorelay signal transduction system"/>
    <property type="evidence" value="ECO:0007669"/>
    <property type="project" value="InterPro"/>
</dbReference>
<feature type="domain" description="HTH luxR-type" evidence="4">
    <location>
        <begin position="150"/>
        <end position="215"/>
    </location>
</feature>
<evidence type="ECO:0000256" key="1">
    <source>
        <dbReference type="ARBA" id="ARBA00022553"/>
    </source>
</evidence>
<dbReference type="InterPro" id="IPR011006">
    <property type="entry name" value="CheY-like_superfamily"/>
</dbReference>
<dbReference type="EMBL" id="CP021082">
    <property type="protein sequence ID" value="ASN82340.1"/>
    <property type="molecule type" value="Genomic_DNA"/>
</dbReference>
<dbReference type="PRINTS" id="PR00038">
    <property type="entry name" value="HTHLUXR"/>
</dbReference>
<evidence type="ECO:0000259" key="5">
    <source>
        <dbReference type="PROSITE" id="PS50110"/>
    </source>
</evidence>
<dbReference type="InterPro" id="IPR000792">
    <property type="entry name" value="Tscrpt_reg_LuxR_C"/>
</dbReference>
<proteinExistence type="predicted"/>
<evidence type="ECO:0000313" key="7">
    <source>
        <dbReference type="Proteomes" id="UP000259030"/>
    </source>
</evidence>
<reference evidence="6 7" key="1">
    <citation type="submission" date="2017-05" db="EMBL/GenBank/DDBJ databases">
        <title>The complete genome sequence of Deinococcus ficus isolated from the rhizosphere of the Ficus religiosa L. in Taiwan.</title>
        <authorList>
            <person name="Wu K.-M."/>
            <person name="Liao T.-L."/>
            <person name="Liu Y.-M."/>
            <person name="Young C.-C."/>
            <person name="Tsai S.-F."/>
        </authorList>
    </citation>
    <scope>NUCLEOTIDE SEQUENCE [LARGE SCALE GENOMIC DNA]</scope>
    <source>
        <strain evidence="6 7">CC-FR2-10</strain>
        <plasmid evidence="7">pdfi1</plasmid>
    </source>
</reference>
<dbReference type="InterPro" id="IPR058245">
    <property type="entry name" value="NreC/VraR/RcsB-like_REC"/>
</dbReference>
<dbReference type="PANTHER" id="PTHR43214">
    <property type="entry name" value="TWO-COMPONENT RESPONSE REGULATOR"/>
    <property type="match status" value="1"/>
</dbReference>
<evidence type="ECO:0000256" key="3">
    <source>
        <dbReference type="PROSITE-ProRule" id="PRU00169"/>
    </source>
</evidence>
<accession>A0A221T0F1</accession>
<keyword evidence="1 3" id="KW-0597">Phosphoprotein</keyword>
<dbReference type="PROSITE" id="PS50110">
    <property type="entry name" value="RESPONSE_REGULATORY"/>
    <property type="match status" value="1"/>
</dbReference>
<organism evidence="6 7">
    <name type="scientific">Deinococcus ficus</name>
    <dbReference type="NCBI Taxonomy" id="317577"/>
    <lineage>
        <taxon>Bacteria</taxon>
        <taxon>Thermotogati</taxon>
        <taxon>Deinococcota</taxon>
        <taxon>Deinococci</taxon>
        <taxon>Deinococcales</taxon>
        <taxon>Deinococcaceae</taxon>
        <taxon>Deinococcus</taxon>
    </lineage>
</organism>
<geneLocation type="plasmid" evidence="7">
    <name>pdfi1</name>
</geneLocation>
<name>A0A221T0F1_9DEIO</name>
<protein>
    <submittedName>
        <fullName evidence="6">DNA-binding response regulator</fullName>
    </submittedName>
</protein>